<evidence type="ECO:0000256" key="1">
    <source>
        <dbReference type="SAM" id="MobiDB-lite"/>
    </source>
</evidence>
<dbReference type="EMBL" id="ABDG02000024">
    <property type="protein sequence ID" value="EHK45150.1"/>
    <property type="molecule type" value="Genomic_DNA"/>
</dbReference>
<dbReference type="STRING" id="452589.G9NVY2"/>
<accession>G9NVY2</accession>
<keyword evidence="3" id="KW-1185">Reference proteome</keyword>
<comment type="caution">
    <text evidence="2">The sequence shown here is derived from an EMBL/GenBank/DDBJ whole genome shotgun (WGS) entry which is preliminary data.</text>
</comment>
<dbReference type="Proteomes" id="UP000005426">
    <property type="component" value="Unassembled WGS sequence"/>
</dbReference>
<evidence type="ECO:0000313" key="3">
    <source>
        <dbReference type="Proteomes" id="UP000005426"/>
    </source>
</evidence>
<protein>
    <recommendedName>
        <fullName evidence="4">Pal1-like protein</fullName>
    </recommendedName>
</protein>
<sequence length="235" mass="26518">MATAGNVARQLRDRTLRQRSIRVLVSPTPITFAERRSILQVLEQYGPVEFFKMLPNPIANFKSHYSQYVSITKEPTTAERLVASSPLTYKITEPTRKAVEDIYVADLDEPEGFSTLQPTVTGEQTNSVSSRSDGLNDDPTQGQKEFKIHVFPAPDYNHRFAMAGSPLHIPWPSAYEQEQSFIATTLKQSLPKSIASVGLAHWLVSDGSALRMERKVKRKRIRDWLPSKMKKGTTE</sequence>
<dbReference type="OrthoDB" id="5367448at2759"/>
<gene>
    <name evidence="2" type="ORF">TRIATDRAFT_131765</name>
</gene>
<evidence type="ECO:0000313" key="2">
    <source>
        <dbReference type="EMBL" id="EHK45150.1"/>
    </source>
</evidence>
<evidence type="ECO:0008006" key="4">
    <source>
        <dbReference type="Google" id="ProtNLM"/>
    </source>
</evidence>
<feature type="region of interest" description="Disordered" evidence="1">
    <location>
        <begin position="114"/>
        <end position="141"/>
    </location>
</feature>
<dbReference type="eggNOG" id="ENOG502SX98">
    <property type="taxonomic scope" value="Eukaryota"/>
</dbReference>
<dbReference type="OMA" id="NHRFAMA"/>
<name>G9NVY2_HYPAI</name>
<organism evidence="2 3">
    <name type="scientific">Hypocrea atroviridis (strain ATCC 20476 / IMI 206040)</name>
    <name type="common">Trichoderma atroviride</name>
    <dbReference type="NCBI Taxonomy" id="452589"/>
    <lineage>
        <taxon>Eukaryota</taxon>
        <taxon>Fungi</taxon>
        <taxon>Dikarya</taxon>
        <taxon>Ascomycota</taxon>
        <taxon>Pezizomycotina</taxon>
        <taxon>Sordariomycetes</taxon>
        <taxon>Hypocreomycetidae</taxon>
        <taxon>Hypocreales</taxon>
        <taxon>Hypocreaceae</taxon>
        <taxon>Trichoderma</taxon>
    </lineage>
</organism>
<dbReference type="AlphaFoldDB" id="G9NVY2"/>
<dbReference type="HOGENOM" id="CLU_097236_0_0_1"/>
<proteinExistence type="predicted"/>
<reference evidence="2 3" key="1">
    <citation type="journal article" date="2011" name="Genome Biol.">
        <title>Comparative genome sequence analysis underscores mycoparasitism as the ancestral life style of Trichoderma.</title>
        <authorList>
            <person name="Kubicek C.P."/>
            <person name="Herrera-Estrella A."/>
            <person name="Seidl-Seiboth V."/>
            <person name="Martinez D.A."/>
            <person name="Druzhinina I.S."/>
            <person name="Thon M."/>
            <person name="Zeilinger S."/>
            <person name="Casas-Flores S."/>
            <person name="Horwitz B.A."/>
            <person name="Mukherjee P.K."/>
            <person name="Mukherjee M."/>
            <person name="Kredics L."/>
            <person name="Alcaraz L.D."/>
            <person name="Aerts A."/>
            <person name="Antal Z."/>
            <person name="Atanasova L."/>
            <person name="Cervantes-Badillo M.G."/>
            <person name="Challacombe J."/>
            <person name="Chertkov O."/>
            <person name="McCluskey K."/>
            <person name="Coulpier F."/>
            <person name="Deshpande N."/>
            <person name="von Doehren H."/>
            <person name="Ebbole D.J."/>
            <person name="Esquivel-Naranjo E.U."/>
            <person name="Fekete E."/>
            <person name="Flipphi M."/>
            <person name="Glaser F."/>
            <person name="Gomez-Rodriguez E.Y."/>
            <person name="Gruber S."/>
            <person name="Han C."/>
            <person name="Henrissat B."/>
            <person name="Hermosa R."/>
            <person name="Hernandez-Onate M."/>
            <person name="Karaffa L."/>
            <person name="Kosti I."/>
            <person name="Le Crom S."/>
            <person name="Lindquist E."/>
            <person name="Lucas S."/>
            <person name="Luebeck M."/>
            <person name="Luebeck P.S."/>
            <person name="Margeot A."/>
            <person name="Metz B."/>
            <person name="Misra M."/>
            <person name="Nevalainen H."/>
            <person name="Omann M."/>
            <person name="Packer N."/>
            <person name="Perrone G."/>
            <person name="Uresti-Rivera E.E."/>
            <person name="Salamov A."/>
            <person name="Schmoll M."/>
            <person name="Seiboth B."/>
            <person name="Shapiro H."/>
            <person name="Sukno S."/>
            <person name="Tamayo-Ramos J.A."/>
            <person name="Tisch D."/>
            <person name="Wiest A."/>
            <person name="Wilkinson H.H."/>
            <person name="Zhang M."/>
            <person name="Coutinho P.M."/>
            <person name="Kenerley C.M."/>
            <person name="Monte E."/>
            <person name="Baker S.E."/>
            <person name="Grigoriev I.V."/>
        </authorList>
    </citation>
    <scope>NUCLEOTIDE SEQUENCE [LARGE SCALE GENOMIC DNA]</scope>
    <source>
        <strain evidence="3">ATCC 20476 / IMI 206040</strain>
    </source>
</reference>